<reference evidence="1" key="1">
    <citation type="journal article" date="2023" name="Plant J.">
        <title>Genome sequences and population genomics provide insights into the demographic history, inbreeding, and mutation load of two 'living fossil' tree species of Dipteronia.</title>
        <authorList>
            <person name="Feng Y."/>
            <person name="Comes H.P."/>
            <person name="Chen J."/>
            <person name="Zhu S."/>
            <person name="Lu R."/>
            <person name="Zhang X."/>
            <person name="Li P."/>
            <person name="Qiu J."/>
            <person name="Olsen K.M."/>
            <person name="Qiu Y."/>
        </authorList>
    </citation>
    <scope>NUCLEOTIDE SEQUENCE</scope>
    <source>
        <strain evidence="1">KIB01</strain>
    </source>
</reference>
<protein>
    <recommendedName>
        <fullName evidence="3">Nuclease HARBI1</fullName>
    </recommendedName>
</protein>
<dbReference type="AlphaFoldDB" id="A0AAD9X827"/>
<dbReference type="Proteomes" id="UP001280121">
    <property type="component" value="Unassembled WGS sequence"/>
</dbReference>
<dbReference type="Pfam" id="PF04827">
    <property type="entry name" value="Plant_tran"/>
    <property type="match status" value="1"/>
</dbReference>
<dbReference type="InterPro" id="IPR006912">
    <property type="entry name" value="Harbinger_derived_prot"/>
</dbReference>
<dbReference type="PANTHER" id="PTHR47150:SF7">
    <property type="entry name" value="NUCLEASE"/>
    <property type="match status" value="1"/>
</dbReference>
<name>A0AAD9X827_9ROSI</name>
<comment type="caution">
    <text evidence="1">The sequence shown here is derived from an EMBL/GenBank/DDBJ whole genome shotgun (WGS) entry which is preliminary data.</text>
</comment>
<proteinExistence type="predicted"/>
<accession>A0AAD9X827</accession>
<dbReference type="PANTHER" id="PTHR47150">
    <property type="entry name" value="OS12G0169200 PROTEIN"/>
    <property type="match status" value="1"/>
</dbReference>
<dbReference type="EMBL" id="JANJYI010000004">
    <property type="protein sequence ID" value="KAK2654706.1"/>
    <property type="molecule type" value="Genomic_DNA"/>
</dbReference>
<evidence type="ECO:0008006" key="3">
    <source>
        <dbReference type="Google" id="ProtNLM"/>
    </source>
</evidence>
<evidence type="ECO:0000313" key="2">
    <source>
        <dbReference type="Proteomes" id="UP001280121"/>
    </source>
</evidence>
<evidence type="ECO:0000313" key="1">
    <source>
        <dbReference type="EMBL" id="KAK2654706.1"/>
    </source>
</evidence>
<keyword evidence="2" id="KW-1185">Reference proteome</keyword>
<gene>
    <name evidence="1" type="ORF">Ddye_014562</name>
</gene>
<sequence length="368" mass="42311">MNFNIGGPSNLSSSSSSSDEEEEAILAALVRRGGSIPGHIVINRDWESADRRFFYDYFTENPRYNYQMFRRRFRMGRSLFLRIVEKVEARDNYFMQRRDSVGRLGLSALQKITAVFRMLAYGCPADATDEYIKIGESTTIESLKRFCLAVVEEFVCEYLRSPNATDVARLLRIGKDRGFPGMLGSLDCMHWKWKNCPTALAGQYAGRSRSPTIILEAVADYDMWIWHAYFGLPDGIYPKWSTLVQSIHDSRGPKKNLFAMKQEACRKDVEHAFGVLQSRFAIVAGPAHFWHKQILHDIMTTCIIMHNMIIADERDVTASIEDHMDTPTPEVEMVLDENTRFQQFLARHRGIRDKDAHITLRNALIDHL</sequence>
<organism evidence="1 2">
    <name type="scientific">Dipteronia dyeriana</name>
    <dbReference type="NCBI Taxonomy" id="168575"/>
    <lineage>
        <taxon>Eukaryota</taxon>
        <taxon>Viridiplantae</taxon>
        <taxon>Streptophyta</taxon>
        <taxon>Embryophyta</taxon>
        <taxon>Tracheophyta</taxon>
        <taxon>Spermatophyta</taxon>
        <taxon>Magnoliopsida</taxon>
        <taxon>eudicotyledons</taxon>
        <taxon>Gunneridae</taxon>
        <taxon>Pentapetalae</taxon>
        <taxon>rosids</taxon>
        <taxon>malvids</taxon>
        <taxon>Sapindales</taxon>
        <taxon>Sapindaceae</taxon>
        <taxon>Hippocastanoideae</taxon>
        <taxon>Acereae</taxon>
        <taxon>Dipteronia</taxon>
    </lineage>
</organism>